<feature type="compositionally biased region" description="Basic and acidic residues" evidence="6">
    <location>
        <begin position="117"/>
        <end position="131"/>
    </location>
</feature>
<keyword evidence="2" id="KW-0963">Cytoplasm</keyword>
<dbReference type="SUPFAM" id="SSF50978">
    <property type="entry name" value="WD40 repeat-like"/>
    <property type="match status" value="1"/>
</dbReference>
<dbReference type="GO" id="GO:0005737">
    <property type="term" value="C:cytoplasm"/>
    <property type="evidence" value="ECO:0007669"/>
    <property type="project" value="UniProtKB-SubCell"/>
</dbReference>
<feature type="compositionally biased region" description="Polar residues" evidence="6">
    <location>
        <begin position="29"/>
        <end position="44"/>
    </location>
</feature>
<dbReference type="InterPro" id="IPR015943">
    <property type="entry name" value="WD40/YVTN_repeat-like_dom_sf"/>
</dbReference>
<evidence type="ECO:0000256" key="2">
    <source>
        <dbReference type="ARBA" id="ARBA00022490"/>
    </source>
</evidence>
<feature type="compositionally biased region" description="Polar residues" evidence="6">
    <location>
        <begin position="81"/>
        <end position="93"/>
    </location>
</feature>
<evidence type="ECO:0000313" key="7">
    <source>
        <dbReference type="EMBL" id="KIV95454.1"/>
    </source>
</evidence>
<name>A0A0D1ZND8_EXOME</name>
<evidence type="ECO:0000256" key="6">
    <source>
        <dbReference type="SAM" id="MobiDB-lite"/>
    </source>
</evidence>
<organism evidence="7 8">
    <name type="scientific">Exophiala mesophila</name>
    <name type="common">Black yeast-like fungus</name>
    <dbReference type="NCBI Taxonomy" id="212818"/>
    <lineage>
        <taxon>Eukaryota</taxon>
        <taxon>Fungi</taxon>
        <taxon>Dikarya</taxon>
        <taxon>Ascomycota</taxon>
        <taxon>Pezizomycotina</taxon>
        <taxon>Eurotiomycetes</taxon>
        <taxon>Chaetothyriomycetidae</taxon>
        <taxon>Chaetothyriales</taxon>
        <taxon>Herpotrichiellaceae</taxon>
        <taxon>Exophiala</taxon>
    </lineage>
</organism>
<dbReference type="Pfam" id="PF00400">
    <property type="entry name" value="WD40"/>
    <property type="match status" value="3"/>
</dbReference>
<dbReference type="PANTHER" id="PTHR12442">
    <property type="entry name" value="DYNEIN INTERMEDIATE CHAIN"/>
    <property type="match status" value="1"/>
</dbReference>
<proteinExistence type="predicted"/>
<dbReference type="VEuPathDB" id="FungiDB:PV10_03108"/>
<keyword evidence="4" id="KW-0677">Repeat</keyword>
<dbReference type="GeneID" id="27320953"/>
<feature type="compositionally biased region" description="Low complexity" evidence="6">
    <location>
        <begin position="102"/>
        <end position="114"/>
    </location>
</feature>
<dbReference type="OMA" id="MHDRPEY"/>
<dbReference type="InterPro" id="IPR036322">
    <property type="entry name" value="WD40_repeat_dom_sf"/>
</dbReference>
<evidence type="ECO:0000256" key="5">
    <source>
        <dbReference type="PROSITE-ProRule" id="PRU00221"/>
    </source>
</evidence>
<dbReference type="InterPro" id="IPR050687">
    <property type="entry name" value="Dynein_IC"/>
</dbReference>
<dbReference type="GO" id="GO:0010970">
    <property type="term" value="P:transport along microtubule"/>
    <property type="evidence" value="ECO:0007669"/>
    <property type="project" value="TreeGrafter"/>
</dbReference>
<keyword evidence="8" id="KW-1185">Reference proteome</keyword>
<evidence type="ECO:0000256" key="3">
    <source>
        <dbReference type="ARBA" id="ARBA00022574"/>
    </source>
</evidence>
<dbReference type="GO" id="GO:0045503">
    <property type="term" value="F:dynein light chain binding"/>
    <property type="evidence" value="ECO:0007669"/>
    <property type="project" value="TreeGrafter"/>
</dbReference>
<comment type="subcellular location">
    <subcellularLocation>
        <location evidence="1">Cytoplasm</location>
    </subcellularLocation>
</comment>
<dbReference type="InterPro" id="IPR001680">
    <property type="entry name" value="WD40_rpt"/>
</dbReference>
<feature type="compositionally biased region" description="Basic and acidic residues" evidence="6">
    <location>
        <begin position="17"/>
        <end position="28"/>
    </location>
</feature>
<keyword evidence="3 5" id="KW-0853">WD repeat</keyword>
<dbReference type="Gene3D" id="2.130.10.10">
    <property type="entry name" value="YVTN repeat-like/Quinoprotein amine dehydrogenase"/>
    <property type="match status" value="2"/>
</dbReference>
<evidence type="ECO:0000256" key="1">
    <source>
        <dbReference type="ARBA" id="ARBA00004496"/>
    </source>
</evidence>
<dbReference type="GO" id="GO:0045504">
    <property type="term" value="F:dynein heavy chain binding"/>
    <property type="evidence" value="ECO:0007669"/>
    <property type="project" value="TreeGrafter"/>
</dbReference>
<evidence type="ECO:0000256" key="4">
    <source>
        <dbReference type="ARBA" id="ARBA00022737"/>
    </source>
</evidence>
<evidence type="ECO:0000313" key="8">
    <source>
        <dbReference type="Proteomes" id="UP000054302"/>
    </source>
</evidence>
<gene>
    <name evidence="7" type="ORF">PV10_03108</name>
</gene>
<dbReference type="HOGENOM" id="CLU_012999_2_0_1"/>
<feature type="compositionally biased region" description="Basic and acidic residues" evidence="6">
    <location>
        <begin position="46"/>
        <end position="66"/>
    </location>
</feature>
<feature type="region of interest" description="Disordered" evidence="6">
    <location>
        <begin position="17"/>
        <end position="178"/>
    </location>
</feature>
<dbReference type="Proteomes" id="UP000054302">
    <property type="component" value="Unassembled WGS sequence"/>
</dbReference>
<sequence length="678" mass="74955">MSSRRDELLAKKARLEELRRQRDLRRESYGSSTPNLGETATPAQSVEERKLAVDKIVSDLLGRPRDQPGSPGRKGSRPSSIHGTGTLTPQTDVDPSPHALMQSTSTQTDATTSTFPIHEDAAGHEPARPKPEYITYTKGVQTEPSLEEITKSADDSDDEDLKHSKRRSIKRDQERDEEIRQSLRREIEQEVQATLTGDPNSLLPTTAPQRFPLRTLTDTELNAVVASPDFANFVERSSRVIERALDMDDEYDLLADYTRTSLLDDSDDDTNFSRSNKKAHSLRESFQLFSDKDSRRRMISDVHFSPHFNELLLSSYTKNPSAPHDSAGLVLIWNCHSPSRPEYTFRASSDVLSARFSPFHPNLIIGGCYSGQICLWDTRSSNRQGQPVQKTPQSGSHLGHTHPVYSINVVGTPNAHNIMTASMDGVVCSWSVDMLTQAQEYLVLRNSKADELAPTTMSFPASDPTYFLVGTEEGSIYPCHRYDRAGASAGVDGRTTYSGHKAPVMSSHFHPARGITDLGDLLLSSSSDWSVKLWRTKPAASSGSAAAASKEAEKLSPILSIEREDLVYDAKWAPHKPSVFACVTGAGDLEVFDLNFDLEVPITKASPSRGKNGVVPFRGLNKLAWEEKRGSQIAVGGLDGNVTVFDVGKGLQASNDEERREEWLNMKTLVTKLDRQGQ</sequence>
<dbReference type="EMBL" id="KN847521">
    <property type="protein sequence ID" value="KIV95454.1"/>
    <property type="molecule type" value="Genomic_DNA"/>
</dbReference>
<dbReference type="PROSITE" id="PS50082">
    <property type="entry name" value="WD_REPEATS_2"/>
    <property type="match status" value="1"/>
</dbReference>
<dbReference type="OrthoDB" id="366230at2759"/>
<dbReference type="RefSeq" id="XP_016227028.1">
    <property type="nucleotide sequence ID" value="XM_016367510.1"/>
</dbReference>
<dbReference type="STRING" id="212818.A0A0D1ZND8"/>
<feature type="compositionally biased region" description="Low complexity" evidence="6">
    <location>
        <begin position="68"/>
        <end position="80"/>
    </location>
</feature>
<feature type="repeat" description="WD" evidence="5">
    <location>
        <begin position="497"/>
        <end position="544"/>
    </location>
</feature>
<dbReference type="PANTHER" id="PTHR12442:SF22">
    <property type="entry name" value="CYTOPLASMIC DYNEIN 1 INTERMEDIATE CHAIN-RELATED"/>
    <property type="match status" value="1"/>
</dbReference>
<protein>
    <submittedName>
        <fullName evidence="7">Uncharacterized protein</fullName>
    </submittedName>
</protein>
<dbReference type="SMART" id="SM00320">
    <property type="entry name" value="WD40"/>
    <property type="match status" value="5"/>
</dbReference>
<dbReference type="AlphaFoldDB" id="A0A0D1ZND8"/>
<reference evidence="7 8" key="1">
    <citation type="submission" date="2015-01" db="EMBL/GenBank/DDBJ databases">
        <title>The Genome Sequence of Exophiala mesophila CBS40295.</title>
        <authorList>
            <consortium name="The Broad Institute Genomics Platform"/>
            <person name="Cuomo C."/>
            <person name="de Hoog S."/>
            <person name="Gorbushina A."/>
            <person name="Stielow B."/>
            <person name="Teixiera M."/>
            <person name="Abouelleil A."/>
            <person name="Chapman S.B."/>
            <person name="Priest M."/>
            <person name="Young S.K."/>
            <person name="Wortman J."/>
            <person name="Nusbaum C."/>
            <person name="Birren B."/>
        </authorList>
    </citation>
    <scope>NUCLEOTIDE SEQUENCE [LARGE SCALE GENOMIC DNA]</scope>
    <source>
        <strain evidence="7 8">CBS 40295</strain>
    </source>
</reference>
<dbReference type="GO" id="GO:0005868">
    <property type="term" value="C:cytoplasmic dynein complex"/>
    <property type="evidence" value="ECO:0007669"/>
    <property type="project" value="TreeGrafter"/>
</dbReference>
<accession>A0A0D1ZND8</accession>